<evidence type="ECO:0000256" key="1">
    <source>
        <dbReference type="SAM" id="MobiDB-lite"/>
    </source>
</evidence>
<protein>
    <submittedName>
        <fullName evidence="3">Uncharacterized protein</fullName>
    </submittedName>
</protein>
<feature type="region of interest" description="Disordered" evidence="1">
    <location>
        <begin position="113"/>
        <end position="148"/>
    </location>
</feature>
<dbReference type="EMBL" id="LNIX01000001">
    <property type="protein sequence ID" value="OXA64652.1"/>
    <property type="molecule type" value="Genomic_DNA"/>
</dbReference>
<feature type="compositionally biased region" description="Polar residues" evidence="1">
    <location>
        <begin position="120"/>
        <end position="133"/>
    </location>
</feature>
<dbReference type="Proteomes" id="UP000198287">
    <property type="component" value="Unassembled WGS sequence"/>
</dbReference>
<name>A0A226F4D6_FOLCA</name>
<keyword evidence="2" id="KW-0732">Signal</keyword>
<evidence type="ECO:0000313" key="3">
    <source>
        <dbReference type="EMBL" id="OXA64652.1"/>
    </source>
</evidence>
<gene>
    <name evidence="3" type="ORF">Fcan01_00191</name>
</gene>
<dbReference type="AlphaFoldDB" id="A0A226F4D6"/>
<sequence>MTKLCVVILAVVMSSLFCTVYAPCPICEEIGETCCWNPQYGHHCGPIGCGNYVEEIEAAACPICSPHEVFVGTNLDIIVDHRAAVDLTPNFQKLDNQPHRTPRSHPEFQKFDYQRHRTSPKSPQISKNLTTNPIEHPEVTPNFKNLTTNPIERSGATPNFKHLTTNPVEHPGVTPTFKNLTTNPPKQPGVTPTVSYQRYNPTNRSTSCPIRMQ</sequence>
<evidence type="ECO:0000256" key="2">
    <source>
        <dbReference type="SAM" id="SignalP"/>
    </source>
</evidence>
<evidence type="ECO:0000313" key="4">
    <source>
        <dbReference type="Proteomes" id="UP000198287"/>
    </source>
</evidence>
<comment type="caution">
    <text evidence="3">The sequence shown here is derived from an EMBL/GenBank/DDBJ whole genome shotgun (WGS) entry which is preliminary data.</text>
</comment>
<feature type="chain" id="PRO_5013393596" evidence="2">
    <location>
        <begin position="23"/>
        <end position="213"/>
    </location>
</feature>
<reference evidence="3 4" key="1">
    <citation type="submission" date="2015-12" db="EMBL/GenBank/DDBJ databases">
        <title>The genome of Folsomia candida.</title>
        <authorList>
            <person name="Faddeeva A."/>
            <person name="Derks M.F."/>
            <person name="Anvar Y."/>
            <person name="Smit S."/>
            <person name="Van Straalen N."/>
            <person name="Roelofs D."/>
        </authorList>
    </citation>
    <scope>NUCLEOTIDE SEQUENCE [LARGE SCALE GENOMIC DNA]</scope>
    <source>
        <strain evidence="3 4">VU population</strain>
        <tissue evidence="3">Whole body</tissue>
    </source>
</reference>
<proteinExistence type="predicted"/>
<accession>A0A226F4D6</accession>
<keyword evidence="4" id="KW-1185">Reference proteome</keyword>
<organism evidence="3 4">
    <name type="scientific">Folsomia candida</name>
    <name type="common">Springtail</name>
    <dbReference type="NCBI Taxonomy" id="158441"/>
    <lineage>
        <taxon>Eukaryota</taxon>
        <taxon>Metazoa</taxon>
        <taxon>Ecdysozoa</taxon>
        <taxon>Arthropoda</taxon>
        <taxon>Hexapoda</taxon>
        <taxon>Collembola</taxon>
        <taxon>Entomobryomorpha</taxon>
        <taxon>Isotomoidea</taxon>
        <taxon>Isotomidae</taxon>
        <taxon>Proisotominae</taxon>
        <taxon>Folsomia</taxon>
    </lineage>
</organism>
<feature type="signal peptide" evidence="2">
    <location>
        <begin position="1"/>
        <end position="22"/>
    </location>
</feature>